<evidence type="ECO:0000313" key="3">
    <source>
        <dbReference type="EMBL" id="SEJ01470.1"/>
    </source>
</evidence>
<dbReference type="CDD" id="cd00761">
    <property type="entry name" value="Glyco_tranf_GTA_type"/>
    <property type="match status" value="1"/>
</dbReference>
<protein>
    <submittedName>
        <fullName evidence="3">Glycosyltransferase involved in cell wall bisynthesis</fullName>
    </submittedName>
    <submittedName>
        <fullName evidence="2">Nucleotide-diphospho-sugar transferases</fullName>
    </submittedName>
</protein>
<name>A0A143YME1_9LACT</name>
<dbReference type="Pfam" id="PF00535">
    <property type="entry name" value="Glycos_transf_2"/>
    <property type="match status" value="1"/>
</dbReference>
<dbReference type="RefSeq" id="WP_068622609.1">
    <property type="nucleotide sequence ID" value="NZ_FJNB01000007.1"/>
</dbReference>
<evidence type="ECO:0000313" key="2">
    <source>
        <dbReference type="EMBL" id="CZQ94303.1"/>
    </source>
</evidence>
<dbReference type="OrthoDB" id="8773442at2"/>
<gene>
    <name evidence="3" type="ORF">SAMN05216375_10663</name>
    <name evidence="2" type="ORF">TR210_1213</name>
</gene>
<dbReference type="PANTHER" id="PTHR22916">
    <property type="entry name" value="GLYCOSYLTRANSFERASE"/>
    <property type="match status" value="1"/>
</dbReference>
<dbReference type="PANTHER" id="PTHR22916:SF3">
    <property type="entry name" value="UDP-GLCNAC:BETAGAL BETA-1,3-N-ACETYLGLUCOSAMINYLTRANSFERASE-LIKE PROTEIN 1"/>
    <property type="match status" value="1"/>
</dbReference>
<evidence type="ECO:0000313" key="4">
    <source>
        <dbReference type="Proteomes" id="UP000076878"/>
    </source>
</evidence>
<organism evidence="2 4">
    <name type="scientific">Trichococcus ilyis</name>
    <dbReference type="NCBI Taxonomy" id="640938"/>
    <lineage>
        <taxon>Bacteria</taxon>
        <taxon>Bacillati</taxon>
        <taxon>Bacillota</taxon>
        <taxon>Bacilli</taxon>
        <taxon>Lactobacillales</taxon>
        <taxon>Carnobacteriaceae</taxon>
        <taxon>Trichococcus</taxon>
    </lineage>
</organism>
<proteinExistence type="predicted"/>
<dbReference type="Proteomes" id="UP000199280">
    <property type="component" value="Unassembled WGS sequence"/>
</dbReference>
<evidence type="ECO:0000259" key="1">
    <source>
        <dbReference type="Pfam" id="PF00535"/>
    </source>
</evidence>
<dbReference type="AlphaFoldDB" id="A0A143YME1"/>
<reference evidence="2 4" key="1">
    <citation type="submission" date="2016-02" db="EMBL/GenBank/DDBJ databases">
        <authorList>
            <person name="Wen L."/>
            <person name="He K."/>
            <person name="Yang H."/>
        </authorList>
    </citation>
    <scope>NUCLEOTIDE SEQUENCE [LARGE SCALE GENOMIC DNA]</scope>
    <source>
        <strain evidence="2">Trichococcus_R210</strain>
    </source>
</reference>
<dbReference type="EMBL" id="FNYT01000006">
    <property type="protein sequence ID" value="SEJ01470.1"/>
    <property type="molecule type" value="Genomic_DNA"/>
</dbReference>
<dbReference type="InterPro" id="IPR029044">
    <property type="entry name" value="Nucleotide-diphossugar_trans"/>
</dbReference>
<dbReference type="STRING" id="640938.TR210_1213"/>
<dbReference type="GO" id="GO:0016758">
    <property type="term" value="F:hexosyltransferase activity"/>
    <property type="evidence" value="ECO:0007669"/>
    <property type="project" value="UniProtKB-ARBA"/>
</dbReference>
<reference evidence="3 5" key="2">
    <citation type="submission" date="2016-10" db="EMBL/GenBank/DDBJ databases">
        <authorList>
            <person name="Varghese N."/>
            <person name="Submissions S."/>
        </authorList>
    </citation>
    <scope>NUCLEOTIDE SEQUENCE [LARGE SCALE GENOMIC DNA]</scope>
    <source>
        <strain evidence="3 5">DSM 22150</strain>
    </source>
</reference>
<sequence>MDKKPFFSIVIPAYNCAGTIRATLESIAGQTVSDFEVVIVNDGSKDATEAALQAFVAEDSRFSFITIPNNGPGNARNQGIARAKGSYLFLMDADDEIERHTLERYQAIIKKENPDLIVASYNLRVLDNGEVVSEKQVLAEDRIYTSNAAFLENLYPLMNKQLMYVIWNKLYRLDIIREHKVAFPSYSSCEDRLFNIAYYRHAQKVVTTSEVLYQYAFEGKSSLTNKYFDNKFETFLEFYNELLALTDKDLGGFSALFLKGTMSCIIPLHGASCPLDWAGKRSYIEKIMQHPRVQHATAHSLTDTPIRKIMKLLFQSKSVYLNYLASGMMHLLSNASPKLIEKLKGNF</sequence>
<feature type="domain" description="Glycosyltransferase 2-like" evidence="1">
    <location>
        <begin position="8"/>
        <end position="172"/>
    </location>
</feature>
<dbReference type="InterPro" id="IPR001173">
    <property type="entry name" value="Glyco_trans_2-like"/>
</dbReference>
<dbReference type="Proteomes" id="UP000076878">
    <property type="component" value="Unassembled WGS sequence"/>
</dbReference>
<dbReference type="EMBL" id="FJNB01000007">
    <property type="protein sequence ID" value="CZQ94303.1"/>
    <property type="molecule type" value="Genomic_DNA"/>
</dbReference>
<evidence type="ECO:0000313" key="5">
    <source>
        <dbReference type="Proteomes" id="UP000199280"/>
    </source>
</evidence>
<accession>A0A143YME1</accession>
<keyword evidence="2" id="KW-0808">Transferase</keyword>
<dbReference type="Gene3D" id="3.90.550.10">
    <property type="entry name" value="Spore Coat Polysaccharide Biosynthesis Protein SpsA, Chain A"/>
    <property type="match status" value="1"/>
</dbReference>
<keyword evidence="5" id="KW-1185">Reference proteome</keyword>
<dbReference type="SUPFAM" id="SSF53448">
    <property type="entry name" value="Nucleotide-diphospho-sugar transferases"/>
    <property type="match status" value="1"/>
</dbReference>